<dbReference type="Proteomes" id="UP000066624">
    <property type="component" value="Chromosome"/>
</dbReference>
<dbReference type="AlphaFoldDB" id="A0A0K0XTU5"/>
<dbReference type="RefSeq" id="WP_156200810.1">
    <property type="nucleotide sequence ID" value="NZ_CP012154.1"/>
</dbReference>
<dbReference type="EMBL" id="CP012154">
    <property type="protein sequence ID" value="AKS41103.1"/>
    <property type="molecule type" value="Genomic_DNA"/>
</dbReference>
<dbReference type="STRING" id="1579979.WM2015_722"/>
<accession>A0A0K0XTU5</accession>
<proteinExistence type="predicted"/>
<organism evidence="1 2">
    <name type="scientific">Wenzhouxiangella marina</name>
    <dbReference type="NCBI Taxonomy" id="1579979"/>
    <lineage>
        <taxon>Bacteria</taxon>
        <taxon>Pseudomonadati</taxon>
        <taxon>Pseudomonadota</taxon>
        <taxon>Gammaproteobacteria</taxon>
        <taxon>Chromatiales</taxon>
        <taxon>Wenzhouxiangellaceae</taxon>
        <taxon>Wenzhouxiangella</taxon>
    </lineage>
</organism>
<dbReference type="KEGG" id="wma:WM2015_722"/>
<sequence length="141" mass="15726">MLHRTVLPALALVFLHSAAFAFDLAAYRALDPAELRAAEARIHELLEPGTARQLREPRNAAERYLVARQQRLAAQLAERPEPIALSNGEQVQALFWPLARASRLRVDASGQARIECVPASAELGRELPDFRHGNPPRRPVR</sequence>
<keyword evidence="2" id="KW-1185">Reference proteome</keyword>
<gene>
    <name evidence="1" type="ORF">WM2015_722</name>
</gene>
<name>A0A0K0XTU5_9GAMM</name>
<protein>
    <submittedName>
        <fullName evidence="1">Uncharacterized protein</fullName>
    </submittedName>
</protein>
<reference evidence="1 2" key="1">
    <citation type="submission" date="2015-07" db="EMBL/GenBank/DDBJ databases">
        <authorList>
            <person name="Noorani M."/>
        </authorList>
    </citation>
    <scope>NUCLEOTIDE SEQUENCE [LARGE SCALE GENOMIC DNA]</scope>
    <source>
        <strain evidence="1 2">KCTC 42284</strain>
    </source>
</reference>
<evidence type="ECO:0000313" key="1">
    <source>
        <dbReference type="EMBL" id="AKS41103.1"/>
    </source>
</evidence>
<evidence type="ECO:0000313" key="2">
    <source>
        <dbReference type="Proteomes" id="UP000066624"/>
    </source>
</evidence>